<dbReference type="PANTHER" id="PTHR47236">
    <property type="entry name" value="GENE, 32742-RELATED-RELATED"/>
    <property type="match status" value="1"/>
</dbReference>
<dbReference type="SMART" id="SM01411">
    <property type="entry name" value="Ephrin_rec_like"/>
    <property type="match status" value="35"/>
</dbReference>
<feature type="transmembrane region" description="Helical" evidence="2">
    <location>
        <begin position="3292"/>
        <end position="3315"/>
    </location>
</feature>
<dbReference type="PANTHER" id="PTHR47236:SF4">
    <property type="entry name" value="GENE 9195-RELATED"/>
    <property type="match status" value="1"/>
</dbReference>
<dbReference type="EMBL" id="CAJZBQ010000053">
    <property type="protein sequence ID" value="CAG9331890.1"/>
    <property type="molecule type" value="Genomic_DNA"/>
</dbReference>
<evidence type="ECO:0000256" key="2">
    <source>
        <dbReference type="SAM" id="Phobius"/>
    </source>
</evidence>
<evidence type="ECO:0000256" key="3">
    <source>
        <dbReference type="SAM" id="SignalP"/>
    </source>
</evidence>
<evidence type="ECO:0000313" key="4">
    <source>
        <dbReference type="EMBL" id="CAG9331890.1"/>
    </source>
</evidence>
<organism evidence="4 5">
    <name type="scientific">Blepharisma stoltei</name>
    <dbReference type="NCBI Taxonomy" id="1481888"/>
    <lineage>
        <taxon>Eukaryota</taxon>
        <taxon>Sar</taxon>
        <taxon>Alveolata</taxon>
        <taxon>Ciliophora</taxon>
        <taxon>Postciliodesmatophora</taxon>
        <taxon>Heterotrichea</taxon>
        <taxon>Heterotrichida</taxon>
        <taxon>Blepharismidae</taxon>
        <taxon>Blepharisma</taxon>
    </lineage>
</organism>
<dbReference type="Proteomes" id="UP001162131">
    <property type="component" value="Unassembled WGS sequence"/>
</dbReference>
<keyword evidence="5" id="KW-1185">Reference proteome</keyword>
<keyword evidence="2" id="KW-0472">Membrane</keyword>
<keyword evidence="2" id="KW-0812">Transmembrane</keyword>
<keyword evidence="1" id="KW-0175">Coiled coil</keyword>
<feature type="coiled-coil region" evidence="1">
    <location>
        <begin position="4003"/>
        <end position="4155"/>
    </location>
</feature>
<protein>
    <submittedName>
        <fullName evidence="4">Uncharacterized protein</fullName>
    </submittedName>
</protein>
<name>A0AAU9K1J3_9CILI</name>
<feature type="chain" id="PRO_5043919608" evidence="3">
    <location>
        <begin position="16"/>
        <end position="4260"/>
    </location>
</feature>
<accession>A0AAU9K1J3</accession>
<dbReference type="SUPFAM" id="SSF57184">
    <property type="entry name" value="Growth factor receptor domain"/>
    <property type="match status" value="8"/>
</dbReference>
<feature type="coiled-coil region" evidence="1">
    <location>
        <begin position="3500"/>
        <end position="3566"/>
    </location>
</feature>
<evidence type="ECO:0000256" key="1">
    <source>
        <dbReference type="SAM" id="Coils"/>
    </source>
</evidence>
<reference evidence="4" key="1">
    <citation type="submission" date="2021-09" db="EMBL/GenBank/DDBJ databases">
        <authorList>
            <consortium name="AG Swart"/>
            <person name="Singh M."/>
            <person name="Singh A."/>
            <person name="Seah K."/>
            <person name="Emmerich C."/>
        </authorList>
    </citation>
    <scope>NUCLEOTIDE SEQUENCE</scope>
    <source>
        <strain evidence="4">ATCC30299</strain>
    </source>
</reference>
<keyword evidence="3" id="KW-0732">Signal</keyword>
<feature type="coiled-coil region" evidence="1">
    <location>
        <begin position="3413"/>
        <end position="3440"/>
    </location>
</feature>
<dbReference type="Gene3D" id="2.10.50.10">
    <property type="entry name" value="Tumor Necrosis Factor Receptor, subunit A, domain 2"/>
    <property type="match status" value="7"/>
</dbReference>
<keyword evidence="2" id="KW-1133">Transmembrane helix</keyword>
<dbReference type="InterPro" id="IPR009030">
    <property type="entry name" value="Growth_fac_rcpt_cys_sf"/>
</dbReference>
<evidence type="ECO:0000313" key="5">
    <source>
        <dbReference type="Proteomes" id="UP001162131"/>
    </source>
</evidence>
<sequence>MSPLVFLLMLAQSFAYIISSVSIGTASISAGGTTTFTITLTDDSGTTCSSVSSINLYAYLTSGSSSIGAFKGTTSSSCSATITTAAILTPGTYDVTTWCDTCTSSGSSSTSSSALTVSAALSKMKISLSTSSTTAQTAFGLSSINLYNPDGSAYGSSATITFSLLDSSATLTNSAGSTSTLSNGGNLSNVFKIDKAGTYTIQATDGTIYAYSDPITITVGSVNSITIDTISSQIVNKAFTITYSLYDAGGNKVTSDPTTTLSGSGVTQISHPSFSFSAYCTSTGSITITLTSNSKTQTSTFTVNNAEAQITLPNSIVVEGETNFQYKIHLIYQPYNDMVITIAPSDSTQFTLSATSLTFTSSNYATDQTVTVSVLRTSNSNSQWTSKITHSVTTYSTDFVSSFSAVSSSGDLTLTVFHEITTAVIIDSVPVMVEGGTSVTYHVYLSQAPTADVRIAISTSGGDLTISPTNFFFTSSTWDQSNQKTVTVTAPYSSYNTGGINSYTLTHAISADDPYFTNAVILPTPCNAYVIKKDTSAVLISESVVFQEGLTGSYSIVLTTEPQDSVTISLSSTSTMISFSPTSLVFTKSDYDIPQSISLSSVEGSSPRGLQYSITITHTVTSGDSSYNGITPIPGNDIKVTAVNPCRGGLWAWPPGTGKCNLCPQGYKCPTLYGDKVACSSNQYSPLGVWNCIDCPPGHSCDGTNMPKPCDIGYTAAWGSGVCTACTGVSCDLHGHGNVAVPDGMYIRGDGHSLYQCPPGSKCTGGSYSTCSSGQYSPPGSSTCISCPSGAYCPNTSSSLPVLCDPYSYSTGGTDTCHYCPVGYSCTSSGKTACASGKISLEGWMECLTCDVLCHGGGSSSKCSWGQYLDSSNICQTCDAGYECDGTYKKPCPLGYYSSSGASGCIRCAIGTYSNTIASTACTSLSTTKATIANMVHFGEIGCYRGSVKNSGGYACTSCPPGKNCDNPFTTVTCPVGYFCPSVPLYQSSAATQTPCPSGYYTGSTGGTSLSSCSSCAAGYYCTIASSAETTCPAGHYCLAYTSIPDMFPCPEGYYRASTGGAASSDCSACTQGYFCPEGTSVQYPCPAGTWCAAQSAYVNYCAAGTTSAMSAAYTSGSCSGATCTAGYYCTPGSAPLPCPIGTYNTNTGKGFVWDACTFCDAGYACKQMGQSATATTSCDAGHYCPEGTEFARQFPCPAGYYSDSTSLNEASGCFATNTSPDIGSCTAGKYCPPGTVSTTQISCPRGYYCSLGTVFSHTTPCSAGYYSWSRGNAGDSDCTICPSGRYCIRGASQVSGYCSQGYYCASGSTLPDNKNKQCGDGKYQPYYNATSSSDCKTCPAGSFCWAGSAFPILCPAGTYSSASTGSDSSCSSCTAGQYCPQGTASGSLLDCPAGYYSNAGASTCTICPNGYYCEGATSGTTCPSGKFCPIGTSVDPTSDSDYDCPAGYYCASGTTSPTPCSVGKYNPDTGKSSSSDCTSADAGYYSLLGSSSNIGYCEPGYYCPEGSTGPYQYPCPAGYYRFTIGATDSDDCSSCTAGYYCPLGTASPIICPIGYYCESSSSTPAFCPSGTVGLSEGLTSSSACTDCPTGSYCSTPGLLVPDGSCTQGYSCDSGSSSSTPTGSDCTAGGYCEPGFPAKRNCPPGSYNPNEGAKDVSWCLPCTAGYYCLGSESDISTNLCAAGYYCPTGSFWSKQNITPSGSYTTSGQYTYTQCALPQYNPIYAQSTCIDCPQGFYCNANGMTDPIVCPVGSYCITNQSYYTQCPIGTFNPRLALTQQSDCLYCLQGYFCPTTGLSSLSSRKCDPGYYCYRGATVNKPSDANTASGYYGICPAGAYCPQGSAGPIACPSGYMRSSQLGTQSSDCTQCTQGYYCTNVNSTTTTDQCDAGYYCFAGSRWQRPYIIDSTHTQYCAAGEYCLKGSYEPTDCPSGTYQDLDYQSTCNTCPAGYYCPQGTSDYSVLPCPAGYYCPSGTQYNNQYPCPSGTYNPRTGITDSSMCLQCPPGKYCQDIGQSTYAGTCTGGYFCKKGSKSATPQVSYPGDSNGGKCIAGYYCPAGAAYAFECDGGYYCATGTLNAPTGQCSAGYYCIGGSTTDKPTDGTHGNICPAGYYCPIGSISPIACPKGTYLGSKGNDDVSDCINCPAGEYCGDSGLSAPTGSCAAGFYCSGSNYEYMPLSGKCTAGNYCPAGSGSQTSVSPGYYQDQTMQSTYKKCPQGYYCPSSGMTTPTACEAGYYCPQGSINHLECPAGTYNEKTQRWQLSDCLSCPPGKYCEGTSNVSWDGDCQEGYYCRGGAVQKNPNNDAQGGKCPKGYYCPAGSVLPTKCTPGSYCATTTLDVVSGSCTQGYYCLEGATSPTPRDGVTGAVCPVGYYCPSGSAMPTPCDPGYYQSSQQKYQSSDCIICPAGYYCAHRASSVITGICTAGYYCPQGQITPTPIAYICPIGNYCPSRSATQTSCAAGTYQDQKGQSSCKNCPAGFYCDAGATTPTKCTAGYMCPLGTSSSTRVPCGNGEYQPFEGQSSCLTCPMGYECGAGPLTSPTTCPIYSYCVAGTNSPAPSCPSGTYTDETGLQSKSQCKQCPAGKYCTNGKIQADCDAGYYCISGCNTPTPDSYTNTGYGQPCPEGHYCLAGATLPTPCPSGKFRTQTGGAQSSDCTDCDAGYYCIANDPVPKECPAGAYCPAGSNTPTYCNAGYYSLYPQQSSSTTCTICPSGYLCLYQGTADYSNYPCSPGYYCTTGTLSLTSSPAGVYSPGYKAGSVSDLVDCPSGYYCVEQSTGYNYCVVGEYCPTKSSTPSTCSSGNYCDNVSSSPTACPAGWYCPGYTSEMSEYPPLICPDRKVCKQSCSSPVTCDAGYYVITATTIVNVVTPSCNGCPPGKYSTDTTEKCYDCSAGYMCTGETPTPTPVNLDTGYQCAKGYYCPVGALKEYACPEGTYSIDEALTSLSACTNCPVGKYNDLPGQTSCKTCGTYATSKEGASQCTCIGNYRVYLQATGYCVCQTGYEYIDSSGNDLSDKNGKDDCVQKVYTRCNSGDVRDQLGKCRSTSDCSSECNGGSGERSPSTGLCECTEVDDVNNICNENCRDTSNTMTYNSGGQFVIYNPTTGKSEAVASTDVDGLQGSAACYPGKSCKVHSVEMTSSGKINGLFGVTSSVKSSKSSSRILATTDSSKYIQNPVICLNIGETMAFSVIKPDHYPVYMKKSLINSNPTFDYSEFTALADSMKNGENITVFVFTFNQGGVYLFADAADTSQQMIVGVMTDSSECPYSDSQLQPRTAASIHLIRTNLKGDIIQSVDWKVVVGLMISLVVAVLIFTALFYYYTKFTWEIRLMKRVPYREQNKHLKIIGDEGTRTTMQLVIDGKEAGSDSSEVEEIREMIFEKVPEVASFEPTNYLDEHNQVDNSLIQAIKEKIRNNNKLVMKFLEDSAADSQDRLQRLANETEELRNLLYDLLNPLSKLVGKPAKKTLDDKLSARDESIIGSAPTTLIPDIEYQEALNEIAENGALIDQDKNKLMSELNSELQKLEENIKADKSKHDDELAMRLALRAKRRKELEREKKELEREEKNLAKAQQNEIWEAKMVFDEEEKALQEDFNREKEEIRRTVLGSQVAELQDKLQKMIEDHPEKTQEYIRQYEQHVEALENNLTINQMRQHQELVKRLEEKKNQRRAQLKEKQAKMEAEIKNKQAMEREEIEQKKKDLEIEEAIAEALPIVTKDQTNKELEDLEKKHKDELIEYEKELKTQENQEVTALQKQATMKESKLTQLKADLEKQKKKLMESVATATDEEKDILYQDLAMNEMKLKELAEKVSQEQKKNLDDRLEFRRKKRDERLKALKQKQEEERKAVELQAKNKANENKAIELEQAIKQALSKLPVDKQNDAIKALLEEKHEQERLKLKKKLRKKLRDCQKDAIREVMRMKASDLEILRNEFKEKVKAAGRDSEALSQIQQEETEALNRIDYHYMKQLESSQEDAWRKQSEKNQQELLSLIDHQLGEMRKYANSQGPNQGSEDLELKLQQERQRVEDEGQRKLNELNKRKEELEALRAQKQKELEEMIMREKRHEEMENRRQLLIEKKRALMEKQRKIREELQKRGQLTSEQMERLISEHQRELSALESAIARERDRQMALMSQKLAERMQRKNEYEMTVQRMKEEQSRWQKEMEELPGITNKQATTLLLKWRRYPKRGIKDIEKTLRTVEPAERQLPVVAKMEDAPVVDSNDPRLDELVAKVDRIEKIVKNVDSTQFENAIKALEELERTIKSVKSL</sequence>
<gene>
    <name evidence="4" type="ORF">BSTOLATCC_MIC53948</name>
</gene>
<feature type="coiled-coil region" evidence="1">
    <location>
        <begin position="3602"/>
        <end position="3900"/>
    </location>
</feature>
<proteinExistence type="predicted"/>
<feature type="signal peptide" evidence="3">
    <location>
        <begin position="1"/>
        <end position="15"/>
    </location>
</feature>
<comment type="caution">
    <text evidence="4">The sequence shown here is derived from an EMBL/GenBank/DDBJ whole genome shotgun (WGS) entry which is preliminary data.</text>
</comment>